<dbReference type="PANTHER" id="PTHR30055">
    <property type="entry name" value="HTH-TYPE TRANSCRIPTIONAL REGULATOR RUTR"/>
    <property type="match status" value="1"/>
</dbReference>
<dbReference type="RefSeq" id="WP_127914383.1">
    <property type="nucleotide sequence ID" value="NZ_RKLP01000001.1"/>
</dbReference>
<name>A0A3S3ED89_9NOCA</name>
<dbReference type="InterPro" id="IPR001647">
    <property type="entry name" value="HTH_TetR"/>
</dbReference>
<feature type="DNA-binding region" description="H-T-H motif" evidence="2">
    <location>
        <begin position="46"/>
        <end position="65"/>
    </location>
</feature>
<comment type="caution">
    <text evidence="4">The sequence shown here is derived from an EMBL/GenBank/DDBJ whole genome shotgun (WGS) entry which is preliminary data.</text>
</comment>
<proteinExistence type="predicted"/>
<dbReference type="PROSITE" id="PS50977">
    <property type="entry name" value="HTH_TETR_2"/>
    <property type="match status" value="1"/>
</dbReference>
<evidence type="ECO:0000256" key="2">
    <source>
        <dbReference type="PROSITE-ProRule" id="PRU00335"/>
    </source>
</evidence>
<evidence type="ECO:0000313" key="5">
    <source>
        <dbReference type="Proteomes" id="UP000286208"/>
    </source>
</evidence>
<reference evidence="4 5" key="1">
    <citation type="submission" date="2018-11" db="EMBL/GenBank/DDBJ databases">
        <title>Rhodococcus spongicola sp. nov. and Rhodococcus xishaensis sp. nov. from marine sponges.</title>
        <authorList>
            <person name="Li L."/>
            <person name="Lin H.W."/>
        </authorList>
    </citation>
    <scope>NUCLEOTIDE SEQUENCE [LARGE SCALE GENOMIC DNA]</scope>
    <source>
        <strain evidence="4 5">CCTCC AB2014297</strain>
    </source>
</reference>
<keyword evidence="5" id="KW-1185">Reference proteome</keyword>
<dbReference type="PANTHER" id="PTHR30055:SF209">
    <property type="entry name" value="POSSIBLE TRANSCRIPTIONAL REGULATORY PROTEIN (PROBABLY TETR-FAMILY)"/>
    <property type="match status" value="1"/>
</dbReference>
<dbReference type="EMBL" id="RKLP01000001">
    <property type="protein sequence ID" value="RVW11274.1"/>
    <property type="molecule type" value="Genomic_DNA"/>
</dbReference>
<dbReference type="InterPro" id="IPR009057">
    <property type="entry name" value="Homeodomain-like_sf"/>
</dbReference>
<evidence type="ECO:0000259" key="3">
    <source>
        <dbReference type="PROSITE" id="PS50977"/>
    </source>
</evidence>
<dbReference type="GO" id="GO:0000976">
    <property type="term" value="F:transcription cis-regulatory region binding"/>
    <property type="evidence" value="ECO:0007669"/>
    <property type="project" value="TreeGrafter"/>
</dbReference>
<keyword evidence="1 2" id="KW-0238">DNA-binding</keyword>
<dbReference type="InterPro" id="IPR050109">
    <property type="entry name" value="HTH-type_TetR-like_transc_reg"/>
</dbReference>
<accession>A0A3S3ED89</accession>
<gene>
    <name evidence="4" type="ORF">EGT67_02195</name>
</gene>
<dbReference type="Gene3D" id="1.10.357.10">
    <property type="entry name" value="Tetracycline Repressor, domain 2"/>
    <property type="match status" value="1"/>
</dbReference>
<feature type="domain" description="HTH tetR-type" evidence="3">
    <location>
        <begin position="23"/>
        <end position="83"/>
    </location>
</feature>
<dbReference type="Proteomes" id="UP000286208">
    <property type="component" value="Unassembled WGS sequence"/>
</dbReference>
<dbReference type="AlphaFoldDB" id="A0A3S3ED89"/>
<dbReference type="Pfam" id="PF00440">
    <property type="entry name" value="TetR_N"/>
    <property type="match status" value="1"/>
</dbReference>
<dbReference type="SUPFAM" id="SSF46689">
    <property type="entry name" value="Homeodomain-like"/>
    <property type="match status" value="1"/>
</dbReference>
<protein>
    <submittedName>
        <fullName evidence="4">TetR/AcrR family transcriptional regulator</fullName>
    </submittedName>
</protein>
<dbReference type="GO" id="GO:0003700">
    <property type="term" value="F:DNA-binding transcription factor activity"/>
    <property type="evidence" value="ECO:0007669"/>
    <property type="project" value="TreeGrafter"/>
</dbReference>
<sequence>MPDVNSPLLPLVDAEIPERCDAARNRKLLLDAAAELVAERGVDAVTMEAVAAKAGVGKGTVFRRFGSRSGLMNALLDHTERELQHAFMFGPPPLGPGADPIVRLIAFGRARLDMVTVQGDVLRAAEDSPEFRYASPARAVSLRHIVTLLTDAGVDGDVELLGAALLAPLEASLVLHQIRVTGMSHRRIADGWEDLARRITGARPASR</sequence>
<evidence type="ECO:0000256" key="1">
    <source>
        <dbReference type="ARBA" id="ARBA00023125"/>
    </source>
</evidence>
<dbReference type="PRINTS" id="PR00455">
    <property type="entry name" value="HTHTETR"/>
</dbReference>
<dbReference type="OrthoDB" id="4542210at2"/>
<organism evidence="4 5">
    <name type="scientific">Prescottella agglutinans</name>
    <dbReference type="NCBI Taxonomy" id="1644129"/>
    <lineage>
        <taxon>Bacteria</taxon>
        <taxon>Bacillati</taxon>
        <taxon>Actinomycetota</taxon>
        <taxon>Actinomycetes</taxon>
        <taxon>Mycobacteriales</taxon>
        <taxon>Nocardiaceae</taxon>
        <taxon>Prescottella</taxon>
    </lineage>
</organism>
<evidence type="ECO:0000313" key="4">
    <source>
        <dbReference type="EMBL" id="RVW11274.1"/>
    </source>
</evidence>